<dbReference type="Proteomes" id="UP001596157">
    <property type="component" value="Unassembled WGS sequence"/>
</dbReference>
<dbReference type="EMBL" id="JBHSKF010000003">
    <property type="protein sequence ID" value="MFC5287262.1"/>
    <property type="molecule type" value="Genomic_DNA"/>
</dbReference>
<dbReference type="SUPFAM" id="SSF55729">
    <property type="entry name" value="Acyl-CoA N-acyltransferases (Nat)"/>
    <property type="match status" value="1"/>
</dbReference>
<dbReference type="InterPro" id="IPR016181">
    <property type="entry name" value="Acyl_CoA_acyltransferase"/>
</dbReference>
<gene>
    <name evidence="4" type="ORF">ACFPM7_09395</name>
</gene>
<reference evidence="5" key="1">
    <citation type="journal article" date="2019" name="Int. J. Syst. Evol. Microbiol.">
        <title>The Global Catalogue of Microorganisms (GCM) 10K type strain sequencing project: providing services to taxonomists for standard genome sequencing and annotation.</title>
        <authorList>
            <consortium name="The Broad Institute Genomics Platform"/>
            <consortium name="The Broad Institute Genome Sequencing Center for Infectious Disease"/>
            <person name="Wu L."/>
            <person name="Ma J."/>
        </authorList>
    </citation>
    <scope>NUCLEOTIDE SEQUENCE [LARGE SCALE GENOMIC DNA]</scope>
    <source>
        <strain evidence="5">CCUG 59778</strain>
    </source>
</reference>
<evidence type="ECO:0000313" key="4">
    <source>
        <dbReference type="EMBL" id="MFC5287262.1"/>
    </source>
</evidence>
<dbReference type="InterPro" id="IPR050832">
    <property type="entry name" value="Bact_Acetyltransf"/>
</dbReference>
<comment type="caution">
    <text evidence="4">The sequence shown here is derived from an EMBL/GenBank/DDBJ whole genome shotgun (WGS) entry which is preliminary data.</text>
</comment>
<organism evidence="4 5">
    <name type="scientific">Actinokineospora guangxiensis</name>
    <dbReference type="NCBI Taxonomy" id="1490288"/>
    <lineage>
        <taxon>Bacteria</taxon>
        <taxon>Bacillati</taxon>
        <taxon>Actinomycetota</taxon>
        <taxon>Actinomycetes</taxon>
        <taxon>Pseudonocardiales</taxon>
        <taxon>Pseudonocardiaceae</taxon>
        <taxon>Actinokineospora</taxon>
    </lineage>
</organism>
<evidence type="ECO:0000313" key="5">
    <source>
        <dbReference type="Proteomes" id="UP001596157"/>
    </source>
</evidence>
<dbReference type="Pfam" id="PF24553">
    <property type="entry name" value="Rv0428c_C"/>
    <property type="match status" value="1"/>
</dbReference>
<dbReference type="PANTHER" id="PTHR43877:SF2">
    <property type="entry name" value="AMINOALKYLPHOSPHONATE N-ACETYLTRANSFERASE-RELATED"/>
    <property type="match status" value="1"/>
</dbReference>
<keyword evidence="5" id="KW-1185">Reference proteome</keyword>
<name>A0ABW0EIQ8_9PSEU</name>
<evidence type="ECO:0000259" key="3">
    <source>
        <dbReference type="PROSITE" id="PS51186"/>
    </source>
</evidence>
<evidence type="ECO:0000256" key="1">
    <source>
        <dbReference type="ARBA" id="ARBA00022679"/>
    </source>
</evidence>
<dbReference type="PANTHER" id="PTHR43877">
    <property type="entry name" value="AMINOALKYLPHOSPHONATE N-ACETYLTRANSFERASE-RELATED-RELATED"/>
    <property type="match status" value="1"/>
</dbReference>
<dbReference type="InterPro" id="IPR000182">
    <property type="entry name" value="GNAT_dom"/>
</dbReference>
<dbReference type="RefSeq" id="WP_378246011.1">
    <property type="nucleotide sequence ID" value="NZ_JBHSKF010000003.1"/>
</dbReference>
<dbReference type="GO" id="GO:0016746">
    <property type="term" value="F:acyltransferase activity"/>
    <property type="evidence" value="ECO:0007669"/>
    <property type="project" value="UniProtKB-KW"/>
</dbReference>
<proteinExistence type="predicted"/>
<dbReference type="CDD" id="cd04301">
    <property type="entry name" value="NAT_SF"/>
    <property type="match status" value="1"/>
</dbReference>
<keyword evidence="1 4" id="KW-0808">Transferase</keyword>
<protein>
    <submittedName>
        <fullName evidence="4">GNAT family N-acetyltransferase</fullName>
        <ecNumber evidence="4">2.3.1.-</ecNumber>
    </submittedName>
</protein>
<feature type="domain" description="N-acetyltransferase" evidence="3">
    <location>
        <begin position="101"/>
        <end position="239"/>
    </location>
</feature>
<dbReference type="PROSITE" id="PS51186">
    <property type="entry name" value="GNAT"/>
    <property type="match status" value="1"/>
</dbReference>
<evidence type="ECO:0000256" key="2">
    <source>
        <dbReference type="ARBA" id="ARBA00023315"/>
    </source>
</evidence>
<dbReference type="InterPro" id="IPR056935">
    <property type="entry name" value="Rv0428c-like_C"/>
</dbReference>
<dbReference type="EC" id="2.3.1.-" evidence="4"/>
<sequence length="239" mass="24764">MHSTRALETVCADAWPAMAEQDLGEWRMRAAGGYTGRANSTLALGDPGMPVGAALDAVTDFSRAHGIRPYLQVVSGSAVEAELRAHGWDAADHARGAETHVLTAPAGPGSGGGAGGGEVSDAPPAGWLEVAVGGEPTAAQRHVLTGGPRVGFATARADGEIAGVARGCVVGDFLHIAVLEVLPRHRRRGHATALMAALSRWAGSPHRVLQVATANTGAVALYRRAGFTEAHRYRYWARG</sequence>
<dbReference type="Gene3D" id="3.40.630.30">
    <property type="match status" value="1"/>
</dbReference>
<accession>A0ABW0EIQ8</accession>
<keyword evidence="2 4" id="KW-0012">Acyltransferase</keyword>